<dbReference type="GO" id="GO:0008270">
    <property type="term" value="F:zinc ion binding"/>
    <property type="evidence" value="ECO:0007669"/>
    <property type="project" value="UniProtKB-KW"/>
</dbReference>
<feature type="compositionally biased region" description="Polar residues" evidence="5">
    <location>
        <begin position="352"/>
        <end position="365"/>
    </location>
</feature>
<feature type="compositionally biased region" description="Basic residues" evidence="5">
    <location>
        <begin position="72"/>
        <end position="81"/>
    </location>
</feature>
<feature type="zinc finger region" description="C3H1-type" evidence="4">
    <location>
        <begin position="169"/>
        <end position="196"/>
    </location>
</feature>
<dbReference type="Pfam" id="PF23030">
    <property type="entry name" value="SCAF11-like_C"/>
    <property type="match status" value="1"/>
</dbReference>
<keyword evidence="3 4" id="KW-0862">Zinc</keyword>
<keyword evidence="2 4" id="KW-0863">Zinc-finger</keyword>
<evidence type="ECO:0000256" key="1">
    <source>
        <dbReference type="ARBA" id="ARBA00022723"/>
    </source>
</evidence>
<keyword evidence="1 4" id="KW-0479">Metal-binding</keyword>
<comment type="caution">
    <text evidence="7">The sequence shown here is derived from an EMBL/GenBank/DDBJ whole genome shotgun (WGS) entry which is preliminary data.</text>
</comment>
<dbReference type="InterPro" id="IPR000571">
    <property type="entry name" value="Znf_CCCH"/>
</dbReference>
<feature type="compositionally biased region" description="Basic and acidic residues" evidence="5">
    <location>
        <begin position="549"/>
        <end position="574"/>
    </location>
</feature>
<evidence type="ECO:0000256" key="5">
    <source>
        <dbReference type="SAM" id="MobiDB-lite"/>
    </source>
</evidence>
<feature type="compositionally biased region" description="Polar residues" evidence="5">
    <location>
        <begin position="333"/>
        <end position="342"/>
    </location>
</feature>
<dbReference type="Proteomes" id="UP001346149">
    <property type="component" value="Unassembled WGS sequence"/>
</dbReference>
<feature type="zinc finger region" description="C3H1-type" evidence="4">
    <location>
        <begin position="98"/>
        <end position="125"/>
    </location>
</feature>
<feature type="region of interest" description="Disordered" evidence="5">
    <location>
        <begin position="137"/>
        <end position="167"/>
    </location>
</feature>
<feature type="domain" description="C3H1-type" evidence="6">
    <location>
        <begin position="169"/>
        <end position="196"/>
    </location>
</feature>
<dbReference type="AlphaFoldDB" id="A0AAN7M4T8"/>
<accession>A0AAN7M4T8</accession>
<evidence type="ECO:0000259" key="6">
    <source>
        <dbReference type="PROSITE" id="PS50103"/>
    </source>
</evidence>
<dbReference type="Gene3D" id="4.10.1000.10">
    <property type="entry name" value="Zinc finger, CCCH-type"/>
    <property type="match status" value="2"/>
</dbReference>
<evidence type="ECO:0000313" key="8">
    <source>
        <dbReference type="Proteomes" id="UP001346149"/>
    </source>
</evidence>
<dbReference type="EMBL" id="JAXQNO010000010">
    <property type="protein sequence ID" value="KAK4789891.1"/>
    <property type="molecule type" value="Genomic_DNA"/>
</dbReference>
<feature type="compositionally biased region" description="Basic and acidic residues" evidence="5">
    <location>
        <begin position="250"/>
        <end position="259"/>
    </location>
</feature>
<reference evidence="7 8" key="1">
    <citation type="journal article" date="2023" name="Hortic Res">
        <title>Pangenome of water caltrop reveals structural variations and asymmetric subgenome divergence after allopolyploidization.</title>
        <authorList>
            <person name="Zhang X."/>
            <person name="Chen Y."/>
            <person name="Wang L."/>
            <person name="Yuan Y."/>
            <person name="Fang M."/>
            <person name="Shi L."/>
            <person name="Lu R."/>
            <person name="Comes H.P."/>
            <person name="Ma Y."/>
            <person name="Chen Y."/>
            <person name="Huang G."/>
            <person name="Zhou Y."/>
            <person name="Zheng Z."/>
            <person name="Qiu Y."/>
        </authorList>
    </citation>
    <scope>NUCLEOTIDE SEQUENCE [LARGE SCALE GENOMIC DNA]</scope>
    <source>
        <strain evidence="7">F231</strain>
    </source>
</reference>
<gene>
    <name evidence="7" type="ORF">SAY86_017195</name>
</gene>
<evidence type="ECO:0000313" key="7">
    <source>
        <dbReference type="EMBL" id="KAK4789891.1"/>
    </source>
</evidence>
<proteinExistence type="predicted"/>
<sequence length="669" mass="74672">MSDRSRKRSSKWDLKDGRSLSPENIREHARELDKTAWGEDGGYGTRMSPGLSDWRRQNYRHSPREKNDRSMRNRSRSRSRSPVRGFRQESGNYDRNRSRSVALCRDFGAGRCRRGSDCPFVHQNSRNYDNSWEDRYRKGGTSKYSNARDAIEYPSRSNSERERERERNRGNNTICKFFAAGHCQSGKYCRFSHSKNSESPRRKMDEENNYWEDPRLKEPGPVPNAGKLADGNGRGALDWRVNDRFMDGRRDSRYEKENPELNDSTAGSRLAIPPEPRSSDKVLDDAAMSPDWNYSIKPSTHGKDELQYSTYHNSSVPMSLLPMHGPDSTWNGPGQMGHSPSLNKERRFDNPGRSQSNLNFSGQGFDQNQQHLSAFALSNLHSVGQSNVTMPADSYRGVSSNELKIGMPSVGTLVVDPNVPQITGIPSSNNPVIGEQLPQFTNISSSIAQLLESGKQLPQLYAALSVTHPPPDPANQSNQILSNASIAPNEQYGHLSDITEQKGDTIEGINRAAGGGQTYGTTAGGPNQVLPIESREWKNSAEETVEGSNKVDESKEASDDAQKDTENVDGAKKDGHGKKSKESKSMRAFRFALAEFAKELLKPSWKDGLVGKEAYKTIVKKVVNKVTGSLQGANIPQSQEKIENYLSASKPKLTKLVQAYVDKFQKSSK</sequence>
<evidence type="ECO:0000256" key="4">
    <source>
        <dbReference type="PROSITE-ProRule" id="PRU00723"/>
    </source>
</evidence>
<evidence type="ECO:0000256" key="3">
    <source>
        <dbReference type="ARBA" id="ARBA00022833"/>
    </source>
</evidence>
<keyword evidence="8" id="KW-1185">Reference proteome</keyword>
<feature type="domain" description="C3H1-type" evidence="6">
    <location>
        <begin position="98"/>
        <end position="125"/>
    </location>
</feature>
<feature type="compositionally biased region" description="Basic and acidic residues" evidence="5">
    <location>
        <begin position="1"/>
        <end position="37"/>
    </location>
</feature>
<feature type="compositionally biased region" description="Basic and acidic residues" evidence="5">
    <location>
        <begin position="62"/>
        <end position="71"/>
    </location>
</feature>
<feature type="compositionally biased region" description="Basic and acidic residues" evidence="5">
    <location>
        <begin position="158"/>
        <end position="167"/>
    </location>
</feature>
<name>A0AAN7M4T8_TRANT</name>
<evidence type="ECO:0000256" key="2">
    <source>
        <dbReference type="ARBA" id="ARBA00022771"/>
    </source>
</evidence>
<dbReference type="PROSITE" id="PS50103">
    <property type="entry name" value="ZF_C3H1"/>
    <property type="match status" value="2"/>
</dbReference>
<dbReference type="Pfam" id="PF14608">
    <property type="entry name" value="zf-CCCH_2"/>
    <property type="match status" value="2"/>
</dbReference>
<organism evidence="7 8">
    <name type="scientific">Trapa natans</name>
    <name type="common">Water chestnut</name>
    <dbReference type="NCBI Taxonomy" id="22666"/>
    <lineage>
        <taxon>Eukaryota</taxon>
        <taxon>Viridiplantae</taxon>
        <taxon>Streptophyta</taxon>
        <taxon>Embryophyta</taxon>
        <taxon>Tracheophyta</taxon>
        <taxon>Spermatophyta</taxon>
        <taxon>Magnoliopsida</taxon>
        <taxon>eudicotyledons</taxon>
        <taxon>Gunneridae</taxon>
        <taxon>Pentapetalae</taxon>
        <taxon>rosids</taxon>
        <taxon>malvids</taxon>
        <taxon>Myrtales</taxon>
        <taxon>Lythraceae</taxon>
        <taxon>Trapa</taxon>
    </lineage>
</organism>
<feature type="region of interest" description="Disordered" evidence="5">
    <location>
        <begin position="250"/>
        <end position="283"/>
    </location>
</feature>
<dbReference type="PANTHER" id="PTHR36886">
    <property type="entry name" value="PROTEIN FRIGIDA-ESSENTIAL 1"/>
    <property type="match status" value="1"/>
</dbReference>
<feature type="region of interest" description="Disordered" evidence="5">
    <location>
        <begin position="508"/>
        <end position="584"/>
    </location>
</feature>
<protein>
    <recommendedName>
        <fullName evidence="6">C3H1-type domain-containing protein</fullName>
    </recommendedName>
</protein>
<dbReference type="SUPFAM" id="SSF90229">
    <property type="entry name" value="CCCH zinc finger"/>
    <property type="match status" value="1"/>
</dbReference>
<dbReference type="PANTHER" id="PTHR36886:SF8">
    <property type="entry name" value="ZINC FINGER CCCH DOMAIN-CONTAINING PROTEIN 38"/>
    <property type="match status" value="1"/>
</dbReference>
<feature type="region of interest" description="Disordered" evidence="5">
    <location>
        <begin position="333"/>
        <end position="365"/>
    </location>
</feature>
<feature type="compositionally biased region" description="Basic and acidic residues" evidence="5">
    <location>
        <begin position="195"/>
        <end position="218"/>
    </location>
</feature>
<dbReference type="InterPro" id="IPR057031">
    <property type="entry name" value="SFR19-like_C"/>
</dbReference>
<feature type="region of interest" description="Disordered" evidence="5">
    <location>
        <begin position="192"/>
        <end position="236"/>
    </location>
</feature>
<dbReference type="InterPro" id="IPR036855">
    <property type="entry name" value="Znf_CCCH_sf"/>
</dbReference>
<dbReference type="SMART" id="SM00356">
    <property type="entry name" value="ZnF_C3H1"/>
    <property type="match status" value="2"/>
</dbReference>
<feature type="region of interest" description="Disordered" evidence="5">
    <location>
        <begin position="1"/>
        <end position="95"/>
    </location>
</feature>
<dbReference type="InterPro" id="IPR052650">
    <property type="entry name" value="Zinc_finger_CCCH"/>
</dbReference>